<keyword evidence="6" id="KW-0456">Lyase</keyword>
<dbReference type="eggNOG" id="COG0585">
    <property type="taxonomic scope" value="Bacteria"/>
</dbReference>
<dbReference type="GO" id="GO:0003723">
    <property type="term" value="F:RNA binding"/>
    <property type="evidence" value="ECO:0007669"/>
    <property type="project" value="InterPro"/>
</dbReference>
<protein>
    <recommendedName>
        <fullName evidence="4">tRNA pseudouridine synthase D</fullName>
        <ecNumber evidence="4">5.4.99.27</ecNumber>
    </recommendedName>
    <alternativeName>
        <fullName evidence="4">tRNA pseudouridine(13) synthase</fullName>
    </alternativeName>
    <alternativeName>
        <fullName evidence="4">tRNA pseudouridylate synthase D</fullName>
    </alternativeName>
    <alternativeName>
        <fullName evidence="4">tRNA-uridine isomerase D</fullName>
    </alternativeName>
</protein>
<evidence type="ECO:0000256" key="2">
    <source>
        <dbReference type="ARBA" id="ARBA00022694"/>
    </source>
</evidence>
<feature type="active site" description="Nucleophile" evidence="4">
    <location>
        <position position="82"/>
    </location>
</feature>
<dbReference type="GO" id="GO:0005829">
    <property type="term" value="C:cytosol"/>
    <property type="evidence" value="ECO:0007669"/>
    <property type="project" value="TreeGrafter"/>
</dbReference>
<evidence type="ECO:0000256" key="3">
    <source>
        <dbReference type="ARBA" id="ARBA00023235"/>
    </source>
</evidence>
<dbReference type="Proteomes" id="UP000001962">
    <property type="component" value="Chromosome"/>
</dbReference>
<dbReference type="NCBIfam" id="NF002153">
    <property type="entry name" value="PRK00984.1-2"/>
    <property type="match status" value="1"/>
</dbReference>
<dbReference type="InterPro" id="IPR020119">
    <property type="entry name" value="PsdUridine_synth_TruD_CS"/>
</dbReference>
<dbReference type="InterPro" id="IPR020103">
    <property type="entry name" value="PsdUridine_synth_cat_dom_sf"/>
</dbReference>
<keyword evidence="7" id="KW-1185">Reference proteome</keyword>
<dbReference type="GO" id="GO:0160150">
    <property type="term" value="F:tRNA pseudouridine(13) synthase activity"/>
    <property type="evidence" value="ECO:0007669"/>
    <property type="project" value="UniProtKB-EC"/>
</dbReference>
<dbReference type="GO" id="GO:0016829">
    <property type="term" value="F:lyase activity"/>
    <property type="evidence" value="ECO:0007669"/>
    <property type="project" value="UniProtKB-KW"/>
</dbReference>
<proteinExistence type="inferred from homology"/>
<dbReference type="PANTHER" id="PTHR47811">
    <property type="entry name" value="TRNA PSEUDOURIDINE SYNTHASE D"/>
    <property type="match status" value="1"/>
</dbReference>
<accession>Q0A7K8</accession>
<gene>
    <name evidence="4" type="primary">truD</name>
    <name evidence="6" type="ordered locus">Mlg_1835</name>
</gene>
<name>Q0A7K8_ALKEH</name>
<organism evidence="6 7">
    <name type="scientific">Alkalilimnicola ehrlichii (strain ATCC BAA-1101 / DSM 17681 / MLHE-1)</name>
    <dbReference type="NCBI Taxonomy" id="187272"/>
    <lineage>
        <taxon>Bacteria</taxon>
        <taxon>Pseudomonadati</taxon>
        <taxon>Pseudomonadota</taxon>
        <taxon>Gammaproteobacteria</taxon>
        <taxon>Chromatiales</taxon>
        <taxon>Ectothiorhodospiraceae</taxon>
        <taxon>Alkalilimnicola</taxon>
    </lineage>
</organism>
<dbReference type="InterPro" id="IPR011760">
    <property type="entry name" value="PsdUridine_synth_TruD_insert"/>
</dbReference>
<dbReference type="PANTHER" id="PTHR47811:SF1">
    <property type="entry name" value="TRNA PSEUDOURIDINE SYNTHASE D"/>
    <property type="match status" value="1"/>
</dbReference>
<dbReference type="Pfam" id="PF01142">
    <property type="entry name" value="TruD"/>
    <property type="match status" value="2"/>
</dbReference>
<dbReference type="PROSITE" id="PS50984">
    <property type="entry name" value="TRUD"/>
    <property type="match status" value="1"/>
</dbReference>
<evidence type="ECO:0000259" key="5">
    <source>
        <dbReference type="PROSITE" id="PS50984"/>
    </source>
</evidence>
<dbReference type="HAMAP" id="MF_01082">
    <property type="entry name" value="TruD"/>
    <property type="match status" value="1"/>
</dbReference>
<dbReference type="InterPro" id="IPR001656">
    <property type="entry name" value="PsdUridine_synth_TruD"/>
</dbReference>
<dbReference type="InterPro" id="IPR043165">
    <property type="entry name" value="TruD_insert_sf"/>
</dbReference>
<dbReference type="InterPro" id="IPR042214">
    <property type="entry name" value="TruD_catalytic"/>
</dbReference>
<sequence length="343" mass="37335">MSTEQAASLPRAWGPPLGTARLKATPEDFLVEEQTGLCPCGDGEHLWLWVEKRGLNTAQVARALAEAAGIHPRAVSFAGLKDKHALTRQWFSLQSPGRSLPLGVGEGPIPGVRILIARRHHRKLRTGALKGNRFVLTLRDCDADPAAVAQRLYRISTQGVPNYFGHQRFGRGGGNLAQASAWFAGGRPPRDRKLRGLLLSSVRSELFNRVLARRVGEGSWNRLLPGEVAMLDGRGAVFETDPADPALPGRCARLEIHPTGPLAGERGVQPGGEVAALERSVLAAEPLWHQGLARARMEAARRALRLRVVDLAWHWPAPGRLQLSFRLPAGAYATVVVREVLEC</sequence>
<dbReference type="AlphaFoldDB" id="Q0A7K8"/>
<dbReference type="PROSITE" id="PS01268">
    <property type="entry name" value="UPF0024"/>
    <property type="match status" value="1"/>
</dbReference>
<dbReference type="Gene3D" id="3.30.2350.20">
    <property type="entry name" value="TruD, catalytic domain"/>
    <property type="match status" value="1"/>
</dbReference>
<dbReference type="GO" id="GO:0031119">
    <property type="term" value="P:tRNA pseudouridine synthesis"/>
    <property type="evidence" value="ECO:0007669"/>
    <property type="project" value="UniProtKB-UniRule"/>
</dbReference>
<comment type="similarity">
    <text evidence="1 4">Belongs to the pseudouridine synthase TruD family.</text>
</comment>
<evidence type="ECO:0000256" key="1">
    <source>
        <dbReference type="ARBA" id="ARBA00007953"/>
    </source>
</evidence>
<feature type="domain" description="TRUD" evidence="5">
    <location>
        <begin position="159"/>
        <end position="306"/>
    </location>
</feature>
<evidence type="ECO:0000313" key="7">
    <source>
        <dbReference type="Proteomes" id="UP000001962"/>
    </source>
</evidence>
<dbReference type="SUPFAM" id="SSF55120">
    <property type="entry name" value="Pseudouridine synthase"/>
    <property type="match status" value="1"/>
</dbReference>
<keyword evidence="3 4" id="KW-0413">Isomerase</keyword>
<dbReference type="Gene3D" id="3.30.2340.10">
    <property type="entry name" value="TruD, insertion domain"/>
    <property type="match status" value="1"/>
</dbReference>
<reference evidence="7" key="1">
    <citation type="submission" date="2006-08" db="EMBL/GenBank/DDBJ databases">
        <title>Complete sequence of Alkalilimnicola ehrilichei MLHE-1.</title>
        <authorList>
            <person name="Copeland A."/>
            <person name="Lucas S."/>
            <person name="Lapidus A."/>
            <person name="Barry K."/>
            <person name="Detter J.C."/>
            <person name="Glavina del Rio T."/>
            <person name="Hammon N."/>
            <person name="Israni S."/>
            <person name="Dalin E."/>
            <person name="Tice H."/>
            <person name="Pitluck S."/>
            <person name="Sims D."/>
            <person name="Brettin T."/>
            <person name="Bruce D."/>
            <person name="Han C."/>
            <person name="Tapia R."/>
            <person name="Gilna P."/>
            <person name="Schmutz J."/>
            <person name="Larimer F."/>
            <person name="Land M."/>
            <person name="Hauser L."/>
            <person name="Kyrpides N."/>
            <person name="Mikhailova N."/>
            <person name="Oremland R.S."/>
            <person name="Hoeft S.E."/>
            <person name="Switzer-Blum J."/>
            <person name="Kulp T."/>
            <person name="King G."/>
            <person name="Tabita R."/>
            <person name="Witte B."/>
            <person name="Santini J.M."/>
            <person name="Basu P."/>
            <person name="Hollibaugh J.T."/>
            <person name="Xie G."/>
            <person name="Stolz J.F."/>
            <person name="Richardson P."/>
        </authorList>
    </citation>
    <scope>NUCLEOTIDE SEQUENCE [LARGE SCALE GENOMIC DNA]</scope>
    <source>
        <strain evidence="7">ATCC BAA-1101 / DSM 17681 / MLHE-1</strain>
    </source>
</reference>
<evidence type="ECO:0000313" key="6">
    <source>
        <dbReference type="EMBL" id="ABI57179.1"/>
    </source>
</evidence>
<dbReference type="EMBL" id="CP000453">
    <property type="protein sequence ID" value="ABI57179.1"/>
    <property type="molecule type" value="Genomic_DNA"/>
</dbReference>
<dbReference type="RefSeq" id="WP_011629573.1">
    <property type="nucleotide sequence ID" value="NC_008340.1"/>
</dbReference>
<dbReference type="HOGENOM" id="CLU_005281_4_0_6"/>
<evidence type="ECO:0000256" key="4">
    <source>
        <dbReference type="HAMAP-Rule" id="MF_01082"/>
    </source>
</evidence>
<dbReference type="EC" id="5.4.99.27" evidence="4"/>
<comment type="function">
    <text evidence="4">Responsible for synthesis of pseudouridine from uracil-13 in transfer RNAs.</text>
</comment>
<dbReference type="InterPro" id="IPR050170">
    <property type="entry name" value="TruD_pseudoU_synthase"/>
</dbReference>
<comment type="catalytic activity">
    <reaction evidence="4">
        <text>uridine(13) in tRNA = pseudouridine(13) in tRNA</text>
        <dbReference type="Rhea" id="RHEA:42540"/>
        <dbReference type="Rhea" id="RHEA-COMP:10105"/>
        <dbReference type="Rhea" id="RHEA-COMP:10106"/>
        <dbReference type="ChEBI" id="CHEBI:65314"/>
        <dbReference type="ChEBI" id="CHEBI:65315"/>
        <dbReference type="EC" id="5.4.99.27"/>
    </reaction>
</comment>
<dbReference type="CDD" id="cd02575">
    <property type="entry name" value="PseudoU_synth_EcTruD"/>
    <property type="match status" value="1"/>
</dbReference>
<dbReference type="KEGG" id="aeh:Mlg_1835"/>
<keyword evidence="2 4" id="KW-0819">tRNA processing</keyword>